<comment type="caution">
    <text evidence="3">The sequence shown here is derived from an EMBL/GenBank/DDBJ whole genome shotgun (WGS) entry which is preliminary data.</text>
</comment>
<dbReference type="Gene3D" id="3.40.30.10">
    <property type="entry name" value="Glutaredoxin"/>
    <property type="match status" value="1"/>
</dbReference>
<dbReference type="InterPro" id="IPR013766">
    <property type="entry name" value="Thioredoxin_domain"/>
</dbReference>
<dbReference type="InterPro" id="IPR036249">
    <property type="entry name" value="Thioredoxin-like_sf"/>
</dbReference>
<protein>
    <recommendedName>
        <fullName evidence="2">Thioredoxin domain-containing protein</fullName>
    </recommendedName>
</protein>
<dbReference type="GO" id="GO:0016209">
    <property type="term" value="F:antioxidant activity"/>
    <property type="evidence" value="ECO:0007669"/>
    <property type="project" value="InterPro"/>
</dbReference>
<organism evidence="3 4">
    <name type="scientific">Persicobacter diffluens</name>
    <dbReference type="NCBI Taxonomy" id="981"/>
    <lineage>
        <taxon>Bacteria</taxon>
        <taxon>Pseudomonadati</taxon>
        <taxon>Bacteroidota</taxon>
        <taxon>Cytophagia</taxon>
        <taxon>Cytophagales</taxon>
        <taxon>Persicobacteraceae</taxon>
        <taxon>Persicobacter</taxon>
    </lineage>
</organism>
<dbReference type="PROSITE" id="PS51352">
    <property type="entry name" value="THIOREDOXIN_2"/>
    <property type="match status" value="1"/>
</dbReference>
<dbReference type="GO" id="GO:0016491">
    <property type="term" value="F:oxidoreductase activity"/>
    <property type="evidence" value="ECO:0007669"/>
    <property type="project" value="InterPro"/>
</dbReference>
<dbReference type="RefSeq" id="WP_338236384.1">
    <property type="nucleotide sequence ID" value="NZ_BQKE01000001.1"/>
</dbReference>
<gene>
    <name evidence="3" type="ORF">PEDI_12340</name>
</gene>
<dbReference type="Pfam" id="PF00578">
    <property type="entry name" value="AhpC-TSA"/>
    <property type="match status" value="1"/>
</dbReference>
<dbReference type="InterPro" id="IPR050553">
    <property type="entry name" value="Thioredoxin_ResA/DsbE_sf"/>
</dbReference>
<accession>A0AAN4VWF4</accession>
<name>A0AAN4VWF4_9BACT</name>
<reference evidence="3 4" key="1">
    <citation type="submission" date="2021-12" db="EMBL/GenBank/DDBJ databases">
        <title>Genome sequencing of bacteria with rrn-lacking chromosome and rrn-plasmid.</title>
        <authorList>
            <person name="Anda M."/>
            <person name="Iwasaki W."/>
        </authorList>
    </citation>
    <scope>NUCLEOTIDE SEQUENCE [LARGE SCALE GENOMIC DNA]</scope>
    <source>
        <strain evidence="3 4">NBRC 15940</strain>
    </source>
</reference>
<keyword evidence="4" id="KW-1185">Reference proteome</keyword>
<evidence type="ECO:0000313" key="3">
    <source>
        <dbReference type="EMBL" id="GJM60682.1"/>
    </source>
</evidence>
<sequence length="157" mass="18042">MKRLLFLLLLSFTTSIVQLQAQDIQVIKKEQLYQLAESSPEGKTKIINFWATWCRPCIEELPAFESVNKMEQVEVHLVSMDFIEELDKKVKNFAQKKALKSSLYLLDETDLDPIITKVNEQWSGAIPATLFISPKGKITFHEGKMTEQEILSIIDQP</sequence>
<evidence type="ECO:0000256" key="1">
    <source>
        <dbReference type="SAM" id="SignalP"/>
    </source>
</evidence>
<dbReference type="EMBL" id="BQKE01000001">
    <property type="protein sequence ID" value="GJM60682.1"/>
    <property type="molecule type" value="Genomic_DNA"/>
</dbReference>
<proteinExistence type="predicted"/>
<dbReference type="Proteomes" id="UP001310022">
    <property type="component" value="Unassembled WGS sequence"/>
</dbReference>
<dbReference type="PANTHER" id="PTHR42852:SF13">
    <property type="entry name" value="PROTEIN DIPZ"/>
    <property type="match status" value="1"/>
</dbReference>
<dbReference type="CDD" id="cd02966">
    <property type="entry name" value="TlpA_like_family"/>
    <property type="match status" value="1"/>
</dbReference>
<dbReference type="InterPro" id="IPR000866">
    <property type="entry name" value="AhpC/TSA"/>
</dbReference>
<keyword evidence="1" id="KW-0732">Signal</keyword>
<dbReference type="PANTHER" id="PTHR42852">
    <property type="entry name" value="THIOL:DISULFIDE INTERCHANGE PROTEIN DSBE"/>
    <property type="match status" value="1"/>
</dbReference>
<feature type="signal peptide" evidence="1">
    <location>
        <begin position="1"/>
        <end position="21"/>
    </location>
</feature>
<dbReference type="SUPFAM" id="SSF52833">
    <property type="entry name" value="Thioredoxin-like"/>
    <property type="match status" value="1"/>
</dbReference>
<feature type="domain" description="Thioredoxin" evidence="2">
    <location>
        <begin position="8"/>
        <end position="157"/>
    </location>
</feature>
<feature type="chain" id="PRO_5043030690" description="Thioredoxin domain-containing protein" evidence="1">
    <location>
        <begin position="22"/>
        <end position="157"/>
    </location>
</feature>
<evidence type="ECO:0000313" key="4">
    <source>
        <dbReference type="Proteomes" id="UP001310022"/>
    </source>
</evidence>
<dbReference type="AlphaFoldDB" id="A0AAN4VWF4"/>
<evidence type="ECO:0000259" key="2">
    <source>
        <dbReference type="PROSITE" id="PS51352"/>
    </source>
</evidence>